<organism evidence="10 11">
    <name type="scientific">Crassaminicella indica</name>
    <dbReference type="NCBI Taxonomy" id="2855394"/>
    <lineage>
        <taxon>Bacteria</taxon>
        <taxon>Bacillati</taxon>
        <taxon>Bacillota</taxon>
        <taxon>Clostridia</taxon>
        <taxon>Eubacteriales</taxon>
        <taxon>Clostridiaceae</taxon>
        <taxon>Crassaminicella</taxon>
    </lineage>
</organism>
<keyword evidence="4 7" id="KW-0812">Transmembrane</keyword>
<gene>
    <name evidence="10" type="ORF">KVH43_08565</name>
</gene>
<dbReference type="NCBIfam" id="TIGR01297">
    <property type="entry name" value="CDF"/>
    <property type="match status" value="1"/>
</dbReference>
<proteinExistence type="inferred from homology"/>
<keyword evidence="11" id="KW-1185">Reference proteome</keyword>
<dbReference type="Pfam" id="PF16916">
    <property type="entry name" value="ZT_dimer"/>
    <property type="match status" value="1"/>
</dbReference>
<dbReference type="EMBL" id="CP078093">
    <property type="protein sequence ID" value="QXM07439.1"/>
    <property type="molecule type" value="Genomic_DNA"/>
</dbReference>
<name>A0ABX8RED4_9CLOT</name>
<evidence type="ECO:0000313" key="11">
    <source>
        <dbReference type="Proteomes" id="UP000886818"/>
    </source>
</evidence>
<feature type="transmembrane region" description="Helical" evidence="7">
    <location>
        <begin position="40"/>
        <end position="62"/>
    </location>
</feature>
<feature type="transmembrane region" description="Helical" evidence="7">
    <location>
        <begin position="82"/>
        <end position="100"/>
    </location>
</feature>
<dbReference type="PANTHER" id="PTHR43840">
    <property type="entry name" value="MITOCHONDRIAL METAL TRANSPORTER 1-RELATED"/>
    <property type="match status" value="1"/>
</dbReference>
<feature type="domain" description="Cation efflux protein cytoplasmic" evidence="9">
    <location>
        <begin position="212"/>
        <end position="289"/>
    </location>
</feature>
<keyword evidence="6 7" id="KW-0472">Membrane</keyword>
<dbReference type="Proteomes" id="UP000886818">
    <property type="component" value="Chromosome"/>
</dbReference>
<evidence type="ECO:0000313" key="10">
    <source>
        <dbReference type="EMBL" id="QXM07439.1"/>
    </source>
</evidence>
<dbReference type="InterPro" id="IPR058533">
    <property type="entry name" value="Cation_efflux_TM"/>
</dbReference>
<evidence type="ECO:0000256" key="6">
    <source>
        <dbReference type="ARBA" id="ARBA00023136"/>
    </source>
</evidence>
<feature type="transmembrane region" description="Helical" evidence="7">
    <location>
        <begin position="159"/>
        <end position="176"/>
    </location>
</feature>
<evidence type="ECO:0000259" key="9">
    <source>
        <dbReference type="Pfam" id="PF16916"/>
    </source>
</evidence>
<dbReference type="Pfam" id="PF01545">
    <property type="entry name" value="Cation_efflux"/>
    <property type="match status" value="1"/>
</dbReference>
<comment type="similarity">
    <text evidence="2">Belongs to the cation diffusion facilitator (CDF) transporter (TC 2.A.4) family.</text>
</comment>
<feature type="transmembrane region" description="Helical" evidence="7">
    <location>
        <begin position="112"/>
        <end position="128"/>
    </location>
</feature>
<keyword evidence="3" id="KW-0813">Transport</keyword>
<sequence>MDNKERLKLGNKIMCITIVLNVLLTIFKIGVGFIGGSTAIIADGLHSASDIITSIGVIVGMFLASKPRDEKHQYGHEKAESIAGFFLAAILILTGINIGFRSIKMIYLNHYQIPHIYTGIVAFISIIIKEYQFRITMNAAEKLSSNAMMSDAWHHRSDAFSSIAALIGIIGARLGYGFLDPLAGIIVSMIVVKVGIGLLLSSVDELMDGAIDQEKMKQIKKQIEMIEGIKSVTDFRGRKHGSKAFIDIKICVDPLISVYMGHNIGEKAEELILSQIKNAKEVIVHIDPCDNKKCDKICKK</sequence>
<evidence type="ECO:0000256" key="2">
    <source>
        <dbReference type="ARBA" id="ARBA00008114"/>
    </source>
</evidence>
<evidence type="ECO:0000256" key="4">
    <source>
        <dbReference type="ARBA" id="ARBA00022692"/>
    </source>
</evidence>
<evidence type="ECO:0000256" key="7">
    <source>
        <dbReference type="SAM" id="Phobius"/>
    </source>
</evidence>
<feature type="domain" description="Cation efflux protein transmembrane" evidence="8">
    <location>
        <begin position="16"/>
        <end position="207"/>
    </location>
</feature>
<evidence type="ECO:0000259" key="8">
    <source>
        <dbReference type="Pfam" id="PF01545"/>
    </source>
</evidence>
<dbReference type="InterPro" id="IPR050291">
    <property type="entry name" value="CDF_Transporter"/>
</dbReference>
<evidence type="ECO:0000256" key="1">
    <source>
        <dbReference type="ARBA" id="ARBA00004141"/>
    </source>
</evidence>
<reference evidence="10" key="1">
    <citation type="submission" date="2021-07" db="EMBL/GenBank/DDBJ databases">
        <title>Complete genome sequence of Crassaminicella sp. 143-21, isolated from a deep-sea hydrothermal vent.</title>
        <authorList>
            <person name="Li X."/>
        </authorList>
    </citation>
    <scope>NUCLEOTIDE SEQUENCE</scope>
    <source>
        <strain evidence="10">143-21</strain>
    </source>
</reference>
<protein>
    <submittedName>
        <fullName evidence="10">Cation diffusion facilitator family transporter</fullName>
    </submittedName>
</protein>
<comment type="subcellular location">
    <subcellularLocation>
        <location evidence="1">Membrane</location>
        <topology evidence="1">Multi-pass membrane protein</topology>
    </subcellularLocation>
</comment>
<evidence type="ECO:0000256" key="5">
    <source>
        <dbReference type="ARBA" id="ARBA00022989"/>
    </source>
</evidence>
<evidence type="ECO:0000256" key="3">
    <source>
        <dbReference type="ARBA" id="ARBA00022448"/>
    </source>
</evidence>
<accession>A0ABX8RED4</accession>
<feature type="transmembrane region" description="Helical" evidence="7">
    <location>
        <begin position="182"/>
        <end position="200"/>
    </location>
</feature>
<dbReference type="InterPro" id="IPR002524">
    <property type="entry name" value="Cation_efflux"/>
</dbReference>
<keyword evidence="5 7" id="KW-1133">Transmembrane helix</keyword>
<dbReference type="PANTHER" id="PTHR43840:SF15">
    <property type="entry name" value="MITOCHONDRIAL METAL TRANSPORTER 1-RELATED"/>
    <property type="match status" value="1"/>
</dbReference>
<dbReference type="InterPro" id="IPR027470">
    <property type="entry name" value="Cation_efflux_CTD"/>
</dbReference>
<feature type="transmembrane region" description="Helical" evidence="7">
    <location>
        <begin position="12"/>
        <end position="34"/>
    </location>
</feature>